<feature type="binding site" evidence="8">
    <location>
        <begin position="143"/>
        <end position="147"/>
    </location>
    <ligand>
        <name>NADP(+)</name>
        <dbReference type="ChEBI" id="CHEBI:58349"/>
    </ligand>
</feature>
<feature type="domain" description="Shikimate dehydrogenase substrate binding N-terminal" evidence="11">
    <location>
        <begin position="22"/>
        <end position="104"/>
    </location>
</feature>
<feature type="binding site" evidence="8">
    <location>
        <position position="77"/>
    </location>
    <ligand>
        <name>shikimate</name>
        <dbReference type="ChEBI" id="CHEBI:36208"/>
    </ligand>
</feature>
<dbReference type="InterPro" id="IPR036291">
    <property type="entry name" value="NAD(P)-bd_dom_sf"/>
</dbReference>
<feature type="binding site" evidence="8">
    <location>
        <position position="242"/>
    </location>
    <ligand>
        <name>shikimate</name>
        <dbReference type="ChEBI" id="CHEBI:36208"/>
    </ligand>
</feature>
<dbReference type="SUPFAM" id="SSF51735">
    <property type="entry name" value="NAD(P)-binding Rossmann-fold domains"/>
    <property type="match status" value="1"/>
</dbReference>
<dbReference type="InterPro" id="IPR046346">
    <property type="entry name" value="Aminoacid_DH-like_N_sf"/>
</dbReference>
<dbReference type="PANTHER" id="PTHR21089:SF1">
    <property type="entry name" value="BIFUNCTIONAL 3-DEHYDROQUINATE DEHYDRATASE_SHIKIMATE DEHYDROGENASE, CHLOROPLASTIC"/>
    <property type="match status" value="1"/>
</dbReference>
<feature type="binding site" evidence="8">
    <location>
        <position position="266"/>
    </location>
    <ligand>
        <name>NADP(+)</name>
        <dbReference type="ChEBI" id="CHEBI:58349"/>
    </ligand>
</feature>
<evidence type="ECO:0000259" key="11">
    <source>
        <dbReference type="Pfam" id="PF08501"/>
    </source>
</evidence>
<name>A0A2G9CHG4_9BURK</name>
<evidence type="ECO:0000313" key="14">
    <source>
        <dbReference type="Proteomes" id="UP000231501"/>
    </source>
</evidence>
<feature type="binding site" evidence="8">
    <location>
        <position position="273"/>
    </location>
    <ligand>
        <name>shikimate</name>
        <dbReference type="ChEBI" id="CHEBI:36208"/>
    </ligand>
</feature>
<dbReference type="RefSeq" id="WP_099859542.1">
    <property type="nucleotide sequence ID" value="NZ_PEOG01000005.1"/>
</dbReference>
<keyword evidence="4 8" id="KW-0521">NADP</keyword>
<dbReference type="NCBIfam" id="TIGR00507">
    <property type="entry name" value="aroE"/>
    <property type="match status" value="1"/>
</dbReference>
<feature type="region of interest" description="Disordered" evidence="9">
    <location>
        <begin position="1"/>
        <end position="25"/>
    </location>
</feature>
<comment type="caution">
    <text evidence="8">Lacks conserved residue(s) required for the propagation of feature annotation.</text>
</comment>
<comment type="subunit">
    <text evidence="8">Homodimer.</text>
</comment>
<evidence type="ECO:0000256" key="5">
    <source>
        <dbReference type="ARBA" id="ARBA00023002"/>
    </source>
</evidence>
<dbReference type="Gene3D" id="3.40.50.10860">
    <property type="entry name" value="Leucine Dehydrogenase, chain A, domain 1"/>
    <property type="match status" value="1"/>
</dbReference>
<feature type="binding site" evidence="8">
    <location>
        <position position="118"/>
    </location>
    <ligand>
        <name>shikimate</name>
        <dbReference type="ChEBI" id="CHEBI:36208"/>
    </ligand>
</feature>
<evidence type="ECO:0000259" key="10">
    <source>
        <dbReference type="Pfam" id="PF01488"/>
    </source>
</evidence>
<reference evidence="13 14" key="1">
    <citation type="submission" date="2017-11" db="EMBL/GenBank/DDBJ databases">
        <title>Draft genome sequence of Mitsuaria sp. HWN-4.</title>
        <authorList>
            <person name="Gundlapally S.R."/>
        </authorList>
    </citation>
    <scope>NUCLEOTIDE SEQUENCE [LARGE SCALE GENOMIC DNA]</scope>
    <source>
        <strain evidence="13 14">HWN-4</strain>
    </source>
</reference>
<comment type="catalytic activity">
    <reaction evidence="7 8">
        <text>shikimate + NADP(+) = 3-dehydroshikimate + NADPH + H(+)</text>
        <dbReference type="Rhea" id="RHEA:17737"/>
        <dbReference type="ChEBI" id="CHEBI:15378"/>
        <dbReference type="ChEBI" id="CHEBI:16630"/>
        <dbReference type="ChEBI" id="CHEBI:36208"/>
        <dbReference type="ChEBI" id="CHEBI:57783"/>
        <dbReference type="ChEBI" id="CHEBI:58349"/>
        <dbReference type="EC" id="1.1.1.25"/>
    </reaction>
</comment>
<dbReference type="InterPro" id="IPR006151">
    <property type="entry name" value="Shikm_DH/Glu-tRNA_Rdtase"/>
</dbReference>
<evidence type="ECO:0000256" key="9">
    <source>
        <dbReference type="SAM" id="MobiDB-lite"/>
    </source>
</evidence>
<feature type="domain" description="Quinate/shikimate 5-dehydrogenase/glutamyl-tRNA reductase" evidence="10">
    <location>
        <begin position="132"/>
        <end position="181"/>
    </location>
</feature>
<evidence type="ECO:0000256" key="7">
    <source>
        <dbReference type="ARBA" id="ARBA00049442"/>
    </source>
</evidence>
<dbReference type="AlphaFoldDB" id="A0A2G9CHG4"/>
<dbReference type="UniPathway" id="UPA00053">
    <property type="reaction ID" value="UER00087"/>
</dbReference>
<evidence type="ECO:0000256" key="1">
    <source>
        <dbReference type="ARBA" id="ARBA00004871"/>
    </source>
</evidence>
<keyword evidence="14" id="KW-1185">Reference proteome</keyword>
<dbReference type="SUPFAM" id="SSF53223">
    <property type="entry name" value="Aminoacid dehydrogenase-like, N-terminal domain"/>
    <property type="match status" value="1"/>
</dbReference>
<dbReference type="EC" id="1.1.1.25" evidence="2 8"/>
<dbReference type="Gene3D" id="3.40.50.720">
    <property type="entry name" value="NAD(P)-binding Rossmann-like Domain"/>
    <property type="match status" value="1"/>
</dbReference>
<keyword evidence="3 8" id="KW-0028">Amino-acid biosynthesis</keyword>
<comment type="function">
    <text evidence="8">Involved in the biosynthesis of the chorismate, which leads to the biosynthesis of aromatic amino acids. Catalyzes the reversible NADPH linked reduction of 3-dehydroshikimate (DHSA) to yield shikimate (SA).</text>
</comment>
<dbReference type="GO" id="GO:0008652">
    <property type="term" value="P:amino acid biosynthetic process"/>
    <property type="evidence" value="ECO:0007669"/>
    <property type="project" value="UniProtKB-KW"/>
</dbReference>
<dbReference type="HAMAP" id="MF_00222">
    <property type="entry name" value="Shikimate_DH_AroE"/>
    <property type="match status" value="1"/>
</dbReference>
<feature type="binding site" evidence="8">
    <location>
        <position position="102"/>
    </location>
    <ligand>
        <name>shikimate</name>
        <dbReference type="ChEBI" id="CHEBI:36208"/>
    </ligand>
</feature>
<dbReference type="Pfam" id="PF18317">
    <property type="entry name" value="SDH_C"/>
    <property type="match status" value="1"/>
</dbReference>
<dbReference type="GO" id="GO:0050661">
    <property type="term" value="F:NADP binding"/>
    <property type="evidence" value="ECO:0007669"/>
    <property type="project" value="InterPro"/>
</dbReference>
<protein>
    <recommendedName>
        <fullName evidence="2 8">Shikimate dehydrogenase (NADP(+))</fullName>
        <shortName evidence="8">SDH</shortName>
        <ecNumber evidence="2 8">1.1.1.25</ecNumber>
    </recommendedName>
</protein>
<proteinExistence type="inferred from homology"/>
<evidence type="ECO:0000256" key="3">
    <source>
        <dbReference type="ARBA" id="ARBA00022605"/>
    </source>
</evidence>
<sequence length="302" mass="30753">MSADPTSASATAAPPGPDRYAVAGNPVAHSRSPEIHAAFAAQTGQSLVYERLLCPLDGFEAAIRDFVASGARGCNVTVPFKFDAFRLAARRTSRAELAGAVNTLRFDTEGGWLGDNTDGAGLVADIERNAARPLRGQRVLLIGAGGASAGVLGSLIGGRPAEIRIVNRSADKAVALAASHRAWADDHGVRLSAGGLDAPAPDGRHDVMINGTSASLSGAGLPLPDPDAPVLAVGGLAVDMMYGAAAAPFLDWAAGQAGAGGATRDGLGMLVEQAAEAFLLWRGVRPDSAAVLADLRRRLAAH</sequence>
<evidence type="ECO:0000256" key="6">
    <source>
        <dbReference type="ARBA" id="ARBA00023141"/>
    </source>
</evidence>
<gene>
    <name evidence="8" type="primary">aroE</name>
    <name evidence="13" type="ORF">CS062_00580</name>
</gene>
<dbReference type="GO" id="GO:0009423">
    <property type="term" value="P:chorismate biosynthetic process"/>
    <property type="evidence" value="ECO:0007669"/>
    <property type="project" value="UniProtKB-UniRule"/>
</dbReference>
<feature type="binding site" evidence="8">
    <location>
        <position position="240"/>
    </location>
    <ligand>
        <name>NADP(+)</name>
        <dbReference type="ChEBI" id="CHEBI:58349"/>
    </ligand>
</feature>
<evidence type="ECO:0000259" key="12">
    <source>
        <dbReference type="Pfam" id="PF18317"/>
    </source>
</evidence>
<dbReference type="CDD" id="cd01065">
    <property type="entry name" value="NAD_bind_Shikimate_DH"/>
    <property type="match status" value="1"/>
</dbReference>
<comment type="caution">
    <text evidence="13">The sequence shown here is derived from an EMBL/GenBank/DDBJ whole genome shotgun (WGS) entry which is preliminary data.</text>
</comment>
<dbReference type="InterPro" id="IPR013708">
    <property type="entry name" value="Shikimate_DH-bd_N"/>
</dbReference>
<dbReference type="EMBL" id="PEOG01000005">
    <property type="protein sequence ID" value="PIM55064.1"/>
    <property type="molecule type" value="Genomic_DNA"/>
</dbReference>
<organism evidence="13 14">
    <name type="scientific">Roseateles chitinivorans</name>
    <dbReference type="NCBI Taxonomy" id="2917965"/>
    <lineage>
        <taxon>Bacteria</taxon>
        <taxon>Pseudomonadati</taxon>
        <taxon>Pseudomonadota</taxon>
        <taxon>Betaproteobacteria</taxon>
        <taxon>Burkholderiales</taxon>
        <taxon>Sphaerotilaceae</taxon>
        <taxon>Roseateles</taxon>
    </lineage>
</organism>
<dbReference type="PANTHER" id="PTHR21089">
    <property type="entry name" value="SHIKIMATE DEHYDROGENASE"/>
    <property type="match status" value="1"/>
</dbReference>
<feature type="binding site" evidence="8">
    <location>
        <begin position="30"/>
        <end position="32"/>
    </location>
    <ligand>
        <name>shikimate</name>
        <dbReference type="ChEBI" id="CHEBI:36208"/>
    </ligand>
</feature>
<feature type="domain" description="SDH C-terminal" evidence="12">
    <location>
        <begin position="266"/>
        <end position="293"/>
    </location>
</feature>
<evidence type="ECO:0000256" key="4">
    <source>
        <dbReference type="ARBA" id="ARBA00022857"/>
    </source>
</evidence>
<dbReference type="NCBIfam" id="NF001310">
    <property type="entry name" value="PRK00258.1-2"/>
    <property type="match status" value="1"/>
</dbReference>
<comment type="similarity">
    <text evidence="8">Belongs to the shikimate dehydrogenase family.</text>
</comment>
<dbReference type="OrthoDB" id="9776868at2"/>
<dbReference type="GO" id="GO:0019632">
    <property type="term" value="P:shikimate metabolic process"/>
    <property type="evidence" value="ECO:0007669"/>
    <property type="project" value="InterPro"/>
</dbReference>
<evidence type="ECO:0000256" key="8">
    <source>
        <dbReference type="HAMAP-Rule" id="MF_00222"/>
    </source>
</evidence>
<dbReference type="FunFam" id="3.40.50.10860:FF:000006">
    <property type="entry name" value="Shikimate dehydrogenase (NADP(+))"/>
    <property type="match status" value="1"/>
</dbReference>
<keyword evidence="6 8" id="KW-0057">Aromatic amino acid biosynthesis</keyword>
<dbReference type="InterPro" id="IPR041121">
    <property type="entry name" value="SDH_C"/>
</dbReference>
<accession>A0A2G9CHG4</accession>
<evidence type="ECO:0000313" key="13">
    <source>
        <dbReference type="EMBL" id="PIM55064.1"/>
    </source>
</evidence>
<dbReference type="GO" id="GO:0004764">
    <property type="term" value="F:shikimate 3-dehydrogenase (NADP+) activity"/>
    <property type="evidence" value="ECO:0007669"/>
    <property type="project" value="UniProtKB-UniRule"/>
</dbReference>
<comment type="pathway">
    <text evidence="1 8">Metabolic intermediate biosynthesis; chorismate biosynthesis; chorismate from D-erythrose 4-phosphate and phosphoenolpyruvate: step 4/7.</text>
</comment>
<dbReference type="Proteomes" id="UP000231501">
    <property type="component" value="Unassembled WGS sequence"/>
</dbReference>
<keyword evidence="5 8" id="KW-0560">Oxidoreductase</keyword>
<dbReference type="GO" id="GO:0005829">
    <property type="term" value="C:cytosol"/>
    <property type="evidence" value="ECO:0007669"/>
    <property type="project" value="TreeGrafter"/>
</dbReference>
<dbReference type="InterPro" id="IPR011342">
    <property type="entry name" value="Shikimate_DH"/>
</dbReference>
<evidence type="ECO:0000256" key="2">
    <source>
        <dbReference type="ARBA" id="ARBA00012962"/>
    </source>
</evidence>
<feature type="compositionally biased region" description="Low complexity" evidence="9">
    <location>
        <begin position="1"/>
        <end position="13"/>
    </location>
</feature>
<feature type="active site" description="Proton acceptor" evidence="8">
    <location>
        <position position="81"/>
    </location>
</feature>
<dbReference type="Pfam" id="PF08501">
    <property type="entry name" value="Shikimate_dh_N"/>
    <property type="match status" value="1"/>
</dbReference>
<dbReference type="GO" id="GO:0009073">
    <property type="term" value="P:aromatic amino acid family biosynthetic process"/>
    <property type="evidence" value="ECO:0007669"/>
    <property type="project" value="UniProtKB-KW"/>
</dbReference>
<dbReference type="Pfam" id="PF01488">
    <property type="entry name" value="Shikimate_DH"/>
    <property type="match status" value="1"/>
</dbReference>
<dbReference type="InterPro" id="IPR022893">
    <property type="entry name" value="Shikimate_DH_fam"/>
</dbReference>